<evidence type="ECO:0000313" key="4">
    <source>
        <dbReference type="EMBL" id="PYH97385.1"/>
    </source>
</evidence>
<feature type="transmembrane region" description="Helical" evidence="2">
    <location>
        <begin position="20"/>
        <end position="41"/>
    </location>
</feature>
<dbReference type="STRING" id="1448320.A0A319DIM2"/>
<keyword evidence="2" id="KW-1133">Transmembrane helix</keyword>
<evidence type="ECO:0000313" key="5">
    <source>
        <dbReference type="Proteomes" id="UP000247810"/>
    </source>
</evidence>
<feature type="compositionally biased region" description="Basic and acidic residues" evidence="1">
    <location>
        <begin position="349"/>
        <end position="368"/>
    </location>
</feature>
<protein>
    <recommendedName>
        <fullName evidence="3">Rhodopsin domain-containing protein</fullName>
    </recommendedName>
</protein>
<dbReference type="Proteomes" id="UP000247810">
    <property type="component" value="Unassembled WGS sequence"/>
</dbReference>
<dbReference type="PANTHER" id="PTHR38794">
    <property type="entry name" value="INTEGRAL MEMBRANE PROTEIN"/>
    <property type="match status" value="1"/>
</dbReference>
<dbReference type="OrthoDB" id="3918601at2759"/>
<keyword evidence="5" id="KW-1185">Reference proteome</keyword>
<proteinExistence type="predicted"/>
<feature type="transmembrane region" description="Helical" evidence="2">
    <location>
        <begin position="243"/>
        <end position="262"/>
    </location>
</feature>
<dbReference type="Pfam" id="PF20684">
    <property type="entry name" value="Fung_rhodopsin"/>
    <property type="match status" value="1"/>
</dbReference>
<feature type="transmembrane region" description="Helical" evidence="2">
    <location>
        <begin position="100"/>
        <end position="122"/>
    </location>
</feature>
<gene>
    <name evidence="4" type="ORF">BO71DRAFT_417090</name>
</gene>
<dbReference type="PANTHER" id="PTHR38794:SF3">
    <property type="entry name" value="INTEGRAL MEMBRANE PROTEIN"/>
    <property type="match status" value="1"/>
</dbReference>
<sequence>MLSFSSELLPPLEAITPDNRGPILTVVAFNFLFVTLIVVVVKFGSTLYSKTLLLGTDAPLLIALVIAFIQSLLIQFVVDNGLGKHASSIPADALNQYNKVSAQLLLILVLSLSKVSTCRLIYRITPGQHIRRASMITLITIGLWTVFAIFATAFQCRPQWRYLPSQCAGEGTIAYPIMVFNILIDLALVVIPLVMLWNVQIALQKRLQIFAAFSSRLLVYLPTNLHSNDPTWTIVNVNICNELMMMYLSIIAACMPSIYRILSSLRSGLNDVHLSNIELNTVGEATGSGTESRDQAHPNYFRKQQHSTFFPGFRSTDLFSMDESATQNGLLTIHGGFRRGSEDAVSTESTRRLTENQPSDRVRETVDI</sequence>
<feature type="transmembrane region" description="Helical" evidence="2">
    <location>
        <begin position="53"/>
        <end position="78"/>
    </location>
</feature>
<name>A0A319DIM2_9EURO</name>
<evidence type="ECO:0000256" key="2">
    <source>
        <dbReference type="SAM" id="Phobius"/>
    </source>
</evidence>
<feature type="transmembrane region" description="Helical" evidence="2">
    <location>
        <begin position="173"/>
        <end position="195"/>
    </location>
</feature>
<dbReference type="VEuPathDB" id="FungiDB:BO71DRAFT_417090"/>
<evidence type="ECO:0000256" key="1">
    <source>
        <dbReference type="SAM" id="MobiDB-lite"/>
    </source>
</evidence>
<organism evidence="4 5">
    <name type="scientific">Aspergillus ellipticus CBS 707.79</name>
    <dbReference type="NCBI Taxonomy" id="1448320"/>
    <lineage>
        <taxon>Eukaryota</taxon>
        <taxon>Fungi</taxon>
        <taxon>Dikarya</taxon>
        <taxon>Ascomycota</taxon>
        <taxon>Pezizomycotina</taxon>
        <taxon>Eurotiomycetes</taxon>
        <taxon>Eurotiomycetidae</taxon>
        <taxon>Eurotiales</taxon>
        <taxon>Aspergillaceae</taxon>
        <taxon>Aspergillus</taxon>
        <taxon>Aspergillus subgen. Circumdati</taxon>
    </lineage>
</organism>
<keyword evidence="2" id="KW-0812">Transmembrane</keyword>
<feature type="domain" description="Rhodopsin" evidence="3">
    <location>
        <begin position="53"/>
        <end position="263"/>
    </location>
</feature>
<accession>A0A319DIM2</accession>
<feature type="transmembrane region" description="Helical" evidence="2">
    <location>
        <begin position="134"/>
        <end position="153"/>
    </location>
</feature>
<reference evidence="4 5" key="1">
    <citation type="submission" date="2018-02" db="EMBL/GenBank/DDBJ databases">
        <title>The genomes of Aspergillus section Nigri reveals drivers in fungal speciation.</title>
        <authorList>
            <consortium name="DOE Joint Genome Institute"/>
            <person name="Vesth T.C."/>
            <person name="Nybo J."/>
            <person name="Theobald S."/>
            <person name="Brandl J."/>
            <person name="Frisvad J.C."/>
            <person name="Nielsen K.F."/>
            <person name="Lyhne E.K."/>
            <person name="Kogle M.E."/>
            <person name="Kuo A."/>
            <person name="Riley R."/>
            <person name="Clum A."/>
            <person name="Nolan M."/>
            <person name="Lipzen A."/>
            <person name="Salamov A."/>
            <person name="Henrissat B."/>
            <person name="Wiebenga A."/>
            <person name="De vries R.P."/>
            <person name="Grigoriev I.V."/>
            <person name="Mortensen U.H."/>
            <person name="Andersen M.R."/>
            <person name="Baker S.E."/>
        </authorList>
    </citation>
    <scope>NUCLEOTIDE SEQUENCE [LARGE SCALE GENOMIC DNA]</scope>
    <source>
        <strain evidence="4 5">CBS 707.79</strain>
    </source>
</reference>
<dbReference type="AlphaFoldDB" id="A0A319DIM2"/>
<dbReference type="InterPro" id="IPR049326">
    <property type="entry name" value="Rhodopsin_dom_fungi"/>
</dbReference>
<dbReference type="EMBL" id="KZ825825">
    <property type="protein sequence ID" value="PYH97385.1"/>
    <property type="molecule type" value="Genomic_DNA"/>
</dbReference>
<evidence type="ECO:0000259" key="3">
    <source>
        <dbReference type="Pfam" id="PF20684"/>
    </source>
</evidence>
<keyword evidence="2" id="KW-0472">Membrane</keyword>
<feature type="region of interest" description="Disordered" evidence="1">
    <location>
        <begin position="341"/>
        <end position="368"/>
    </location>
</feature>